<gene>
    <name evidence="1" type="ORF">FEV51_00625</name>
</gene>
<dbReference type="RefSeq" id="WP_138615305.1">
    <property type="nucleotide sequence ID" value="NZ_VCAO01000001.1"/>
</dbReference>
<keyword evidence="1" id="KW-0131">Cell cycle</keyword>
<dbReference type="InterPro" id="IPR042233">
    <property type="entry name" value="Cell_div_ZapA_N"/>
</dbReference>
<sequence length="113" mass="11715">MSDLKLTVGGRSYTVACTDGQEEHVQRLANVIDGKLGNMGANLSSQEAKNLLFAALLLADELEEAKRSATPQPAPAAAFDAEHIAGRLERLATAIENVAATLDGGLESAAPNA</sequence>
<proteinExistence type="predicted"/>
<dbReference type="InterPro" id="IPR036192">
    <property type="entry name" value="Cell_div_ZapA-like_sf"/>
</dbReference>
<evidence type="ECO:0000313" key="2">
    <source>
        <dbReference type="Proteomes" id="UP000309668"/>
    </source>
</evidence>
<accession>A0A5S3P8V6</accession>
<comment type="caution">
    <text evidence="1">The sequence shown here is derived from an EMBL/GenBank/DDBJ whole genome shotgun (WGS) entry which is preliminary data.</text>
</comment>
<dbReference type="EMBL" id="VCAO01000001">
    <property type="protein sequence ID" value="TMM49743.1"/>
    <property type="molecule type" value="Genomic_DNA"/>
</dbReference>
<dbReference type="OrthoDB" id="9797575at2"/>
<dbReference type="SUPFAM" id="SSF102829">
    <property type="entry name" value="Cell division protein ZapA-like"/>
    <property type="match status" value="1"/>
</dbReference>
<dbReference type="Gene3D" id="3.30.160.880">
    <property type="entry name" value="Cell division protein ZapA protomer, N-terminal domain"/>
    <property type="match status" value="1"/>
</dbReference>
<dbReference type="Proteomes" id="UP000309668">
    <property type="component" value="Unassembled WGS sequence"/>
</dbReference>
<dbReference type="Pfam" id="PF05164">
    <property type="entry name" value="ZapA"/>
    <property type="match status" value="1"/>
</dbReference>
<evidence type="ECO:0000313" key="1">
    <source>
        <dbReference type="EMBL" id="TMM49743.1"/>
    </source>
</evidence>
<dbReference type="InterPro" id="IPR007838">
    <property type="entry name" value="Cell_div_ZapA-like"/>
</dbReference>
<dbReference type="GO" id="GO:0051301">
    <property type="term" value="P:cell division"/>
    <property type="evidence" value="ECO:0007669"/>
    <property type="project" value="UniProtKB-KW"/>
</dbReference>
<organism evidence="1 2">
    <name type="scientific">Qipengyuania marisflavi</name>
    <dbReference type="NCBI Taxonomy" id="2486356"/>
    <lineage>
        <taxon>Bacteria</taxon>
        <taxon>Pseudomonadati</taxon>
        <taxon>Pseudomonadota</taxon>
        <taxon>Alphaproteobacteria</taxon>
        <taxon>Sphingomonadales</taxon>
        <taxon>Erythrobacteraceae</taxon>
        <taxon>Qipengyuania</taxon>
    </lineage>
</organism>
<keyword evidence="1" id="KW-0132">Cell division</keyword>
<reference evidence="1 2" key="1">
    <citation type="submission" date="2019-05" db="EMBL/GenBank/DDBJ databases">
        <title>Erythrobacter marisflavi sp. nov., isolated from isolated from water of an estuary environment.</title>
        <authorList>
            <person name="Yoon J.-H."/>
        </authorList>
    </citation>
    <scope>NUCLEOTIDE SEQUENCE [LARGE SCALE GENOMIC DNA]</scope>
    <source>
        <strain evidence="1 2">KEM-5</strain>
    </source>
</reference>
<name>A0A5S3P8V6_9SPHN</name>
<keyword evidence="2" id="KW-1185">Reference proteome</keyword>
<dbReference type="AlphaFoldDB" id="A0A5S3P8V6"/>
<protein>
    <submittedName>
        <fullName evidence="1">Cell division protein ZapA</fullName>
    </submittedName>
</protein>